<gene>
    <name evidence="1" type="ORF">HMPREF2132_02195</name>
</gene>
<proteinExistence type="predicted"/>
<dbReference type="AlphaFoldDB" id="A0AAW3FH39"/>
<reference evidence="1 2" key="1">
    <citation type="submission" date="2014-07" db="EMBL/GenBank/DDBJ databases">
        <authorList>
            <person name="McCorrison J."/>
            <person name="Sanka R."/>
            <person name="Torralba M."/>
            <person name="Gillis M."/>
            <person name="Haft D.H."/>
            <person name="Methe B."/>
            <person name="Sutton G."/>
            <person name="Nelson K.E."/>
        </authorList>
    </citation>
    <scope>NUCLEOTIDE SEQUENCE [LARGE SCALE GENOMIC DNA]</scope>
    <source>
        <strain evidence="1 2">DNF00424</strain>
    </source>
</reference>
<dbReference type="EMBL" id="JRNJ01000026">
    <property type="protein sequence ID" value="KGF29749.1"/>
    <property type="molecule type" value="Genomic_DNA"/>
</dbReference>
<accession>A0AAW3FH39</accession>
<dbReference type="InterPro" id="IPR011990">
    <property type="entry name" value="TPR-like_helical_dom_sf"/>
</dbReference>
<evidence type="ECO:0000313" key="2">
    <source>
        <dbReference type="Proteomes" id="UP000029533"/>
    </source>
</evidence>
<dbReference type="Proteomes" id="UP000029533">
    <property type="component" value="Unassembled WGS sequence"/>
</dbReference>
<dbReference type="PROSITE" id="PS51257">
    <property type="entry name" value="PROKAR_LIPOPROTEIN"/>
    <property type="match status" value="1"/>
</dbReference>
<dbReference type="RefSeq" id="WP_036868700.1">
    <property type="nucleotide sequence ID" value="NZ_JRNJ01000026.1"/>
</dbReference>
<protein>
    <recommendedName>
        <fullName evidence="3">Lipoprotein</fullName>
    </recommendedName>
</protein>
<dbReference type="Gene3D" id="1.25.40.10">
    <property type="entry name" value="Tetratricopeptide repeat domain"/>
    <property type="match status" value="1"/>
</dbReference>
<evidence type="ECO:0000313" key="1">
    <source>
        <dbReference type="EMBL" id="KGF29749.1"/>
    </source>
</evidence>
<evidence type="ECO:0008006" key="3">
    <source>
        <dbReference type="Google" id="ProtNLM"/>
    </source>
</evidence>
<organism evidence="1 2">
    <name type="scientific">Prevotella histicola JCM 15637 = DNF00424</name>
    <dbReference type="NCBI Taxonomy" id="1236504"/>
    <lineage>
        <taxon>Bacteria</taxon>
        <taxon>Pseudomonadati</taxon>
        <taxon>Bacteroidota</taxon>
        <taxon>Bacteroidia</taxon>
        <taxon>Bacteroidales</taxon>
        <taxon>Prevotellaceae</taxon>
        <taxon>Prevotella</taxon>
    </lineage>
</organism>
<sequence>MRKILYICIGLVLIIGCAKGQNKEDLKELRDSLDNVFFMGCVRNDTIMFKRALELSNYLLSADTSNIDKRQYYRYRSIIFFSLGRMDEAMANAEHVVLTLQENNPLRLIFLSEKYLREHNKDSATYYIEKTIAVCDSSLNDEYNEDMAINKIKAIYLRDGEKNAKIYLSKLLRAHPSPLLKSLDGDWNEWVRMNDEELKLMNIKILR</sequence>
<name>A0AAW3FH39_9BACT</name>
<dbReference type="SUPFAM" id="SSF48452">
    <property type="entry name" value="TPR-like"/>
    <property type="match status" value="1"/>
</dbReference>
<comment type="caution">
    <text evidence="1">The sequence shown here is derived from an EMBL/GenBank/DDBJ whole genome shotgun (WGS) entry which is preliminary data.</text>
</comment>